<keyword evidence="2" id="KW-1133">Transmembrane helix</keyword>
<sequence length="84" mass="8655">MSWSMTTLLAAWGAVSTPADIVAVATAIIAGLAIVLAARLIGDLPATSSRGRLVPARVRAERARSIRVTDPDAAGRPRPRAPGV</sequence>
<name>A0ABY5W3W1_9ACTN</name>
<dbReference type="RefSeq" id="WP_259862579.1">
    <property type="nucleotide sequence ID" value="NZ_BAAAST010000083.1"/>
</dbReference>
<feature type="transmembrane region" description="Helical" evidence="2">
    <location>
        <begin position="20"/>
        <end position="42"/>
    </location>
</feature>
<reference evidence="3" key="2">
    <citation type="submission" date="2022-09" db="EMBL/GenBank/DDBJ databases">
        <title>Biosynthetic gene clusters of Dactylosporangioum fulvum.</title>
        <authorList>
            <person name="Caradec T."/>
        </authorList>
    </citation>
    <scope>NUCLEOTIDE SEQUENCE</scope>
    <source>
        <strain evidence="3">NRRL B-16292</strain>
    </source>
</reference>
<feature type="region of interest" description="Disordered" evidence="1">
    <location>
        <begin position="65"/>
        <end position="84"/>
    </location>
</feature>
<accession>A0ABY5W3W1</accession>
<feature type="compositionally biased region" description="Basic and acidic residues" evidence="1">
    <location>
        <begin position="65"/>
        <end position="75"/>
    </location>
</feature>
<protein>
    <submittedName>
        <fullName evidence="3">DUF6412 domain-containing protein</fullName>
    </submittedName>
</protein>
<keyword evidence="2" id="KW-0472">Membrane</keyword>
<dbReference type="Proteomes" id="UP001059617">
    <property type="component" value="Chromosome"/>
</dbReference>
<evidence type="ECO:0000256" key="1">
    <source>
        <dbReference type="SAM" id="MobiDB-lite"/>
    </source>
</evidence>
<gene>
    <name evidence="3" type="ORF">Dfulv_10635</name>
</gene>
<dbReference type="InterPro" id="IPR045635">
    <property type="entry name" value="DUF6412"/>
</dbReference>
<keyword evidence="4" id="KW-1185">Reference proteome</keyword>
<reference evidence="3" key="1">
    <citation type="submission" date="2021-04" db="EMBL/GenBank/DDBJ databases">
        <authorList>
            <person name="Hartkoorn R.C."/>
            <person name="Beaudoing E."/>
            <person name="Hot D."/>
        </authorList>
    </citation>
    <scope>NUCLEOTIDE SEQUENCE</scope>
    <source>
        <strain evidence="3">NRRL B-16292</strain>
    </source>
</reference>
<organism evidence="3 4">
    <name type="scientific">Dactylosporangium fulvum</name>
    <dbReference type="NCBI Taxonomy" id="53359"/>
    <lineage>
        <taxon>Bacteria</taxon>
        <taxon>Bacillati</taxon>
        <taxon>Actinomycetota</taxon>
        <taxon>Actinomycetes</taxon>
        <taxon>Micromonosporales</taxon>
        <taxon>Micromonosporaceae</taxon>
        <taxon>Dactylosporangium</taxon>
    </lineage>
</organism>
<dbReference type="EMBL" id="CP073720">
    <property type="protein sequence ID" value="UWP84655.1"/>
    <property type="molecule type" value="Genomic_DNA"/>
</dbReference>
<proteinExistence type="predicted"/>
<evidence type="ECO:0000256" key="2">
    <source>
        <dbReference type="SAM" id="Phobius"/>
    </source>
</evidence>
<keyword evidence="2" id="KW-0812">Transmembrane</keyword>
<evidence type="ECO:0000313" key="3">
    <source>
        <dbReference type="EMBL" id="UWP84655.1"/>
    </source>
</evidence>
<evidence type="ECO:0000313" key="4">
    <source>
        <dbReference type="Proteomes" id="UP001059617"/>
    </source>
</evidence>
<dbReference type="Pfam" id="PF19950">
    <property type="entry name" value="DUF6412"/>
    <property type="match status" value="1"/>
</dbReference>